<evidence type="ECO:0000313" key="2">
    <source>
        <dbReference type="Proteomes" id="UP000078576"/>
    </source>
</evidence>
<dbReference type="EMBL" id="KN714672">
    <property type="protein sequence ID" value="KUI54163.1"/>
    <property type="molecule type" value="Genomic_DNA"/>
</dbReference>
<dbReference type="AlphaFoldDB" id="A0A194UR87"/>
<sequence length="136" mass="15625">MDYIELYAMSKTGTWFLASEFARREGTKSGVLHIVGNPGTYNTGMWQYTPTLLYWLVWPLLRNPVPHGADTYLWMGFSESVNLEDAQTGRYAMCDGRWHPAPREDLILALRGVEEGGSGRAAEFYEWCESKVREFF</sequence>
<dbReference type="Proteomes" id="UP000078576">
    <property type="component" value="Unassembled WGS sequence"/>
</dbReference>
<dbReference type="OrthoDB" id="191139at2759"/>
<gene>
    <name evidence="1" type="ORF">VP1G_01679</name>
</gene>
<organism evidence="1 2">
    <name type="scientific">Cytospora mali</name>
    <name type="common">Apple Valsa canker fungus</name>
    <name type="synonym">Valsa mali</name>
    <dbReference type="NCBI Taxonomy" id="578113"/>
    <lineage>
        <taxon>Eukaryota</taxon>
        <taxon>Fungi</taxon>
        <taxon>Dikarya</taxon>
        <taxon>Ascomycota</taxon>
        <taxon>Pezizomycotina</taxon>
        <taxon>Sordariomycetes</taxon>
        <taxon>Sordariomycetidae</taxon>
        <taxon>Diaporthales</taxon>
        <taxon>Cytosporaceae</taxon>
        <taxon>Cytospora</taxon>
    </lineage>
</organism>
<reference evidence="2" key="1">
    <citation type="submission" date="2014-12" db="EMBL/GenBank/DDBJ databases">
        <title>Genome Sequence of Valsa Canker Pathogens Uncovers a Specific Adaption of Colonization on Woody Bark.</title>
        <authorList>
            <person name="Yin Z."/>
            <person name="Liu H."/>
            <person name="Gao X."/>
            <person name="Li Z."/>
            <person name="Song N."/>
            <person name="Ke X."/>
            <person name="Dai Q."/>
            <person name="Wu Y."/>
            <person name="Sun Y."/>
            <person name="Xu J.-R."/>
            <person name="Kang Z.K."/>
            <person name="Wang L."/>
            <person name="Huang L."/>
        </authorList>
    </citation>
    <scope>NUCLEOTIDE SEQUENCE [LARGE SCALE GENOMIC DNA]</scope>
    <source>
        <strain evidence="2">SXYL134</strain>
    </source>
</reference>
<evidence type="ECO:0000313" key="1">
    <source>
        <dbReference type="EMBL" id="KUI54163.1"/>
    </source>
</evidence>
<keyword evidence="2" id="KW-1185">Reference proteome</keyword>
<dbReference type="STRING" id="694573.A0A194UR87"/>
<name>A0A194UR87_CYTMA</name>
<protein>
    <submittedName>
        <fullName evidence="1">Uncharacterized protein</fullName>
    </submittedName>
</protein>
<dbReference type="Gene3D" id="3.40.50.720">
    <property type="entry name" value="NAD(P)-binding Rossmann-like Domain"/>
    <property type="match status" value="1"/>
</dbReference>
<proteinExistence type="predicted"/>
<accession>A0A194UR87</accession>